<accession>A0AAU8JZ83</accession>
<dbReference type="KEGG" id="kcm:ABWK59_16415"/>
<dbReference type="RefSeq" id="WP_354641333.1">
    <property type="nucleotide sequence ID" value="NZ_CP159872.1"/>
</dbReference>
<proteinExistence type="predicted"/>
<dbReference type="AlphaFoldDB" id="A0AAU8JZ83"/>
<sequence length="183" mass="18786">MTARRLTSAAVLGLTAVLALSGCGGGSKHKRSSRSHSSSTHSTTDVDSTARPAASSSATSRGCATSRPRGDERVIHVTAADGAKSQLTATDTRHACGPSGDRYEPTGAPVQFTVTPQLRIRLLAKSGTAELAQDVTPFSKLAAHVTDCGAKRTVAAPFSCHGNNFQVTVDTAGRITAISEVPA</sequence>
<dbReference type="EMBL" id="CP159872">
    <property type="protein sequence ID" value="XCM80394.1"/>
    <property type="molecule type" value="Genomic_DNA"/>
</dbReference>
<protein>
    <recommendedName>
        <fullName evidence="3">DUF4232 domain-containing protein</fullName>
    </recommendedName>
</protein>
<dbReference type="PROSITE" id="PS51257">
    <property type="entry name" value="PROKAR_LIPOPROTEIN"/>
    <property type="match status" value="1"/>
</dbReference>
<evidence type="ECO:0008006" key="3">
    <source>
        <dbReference type="Google" id="ProtNLM"/>
    </source>
</evidence>
<evidence type="ECO:0000313" key="2">
    <source>
        <dbReference type="EMBL" id="XCM80394.1"/>
    </source>
</evidence>
<feature type="compositionally biased region" description="Low complexity" evidence="1">
    <location>
        <begin position="35"/>
        <end position="61"/>
    </location>
</feature>
<evidence type="ECO:0000256" key="1">
    <source>
        <dbReference type="SAM" id="MobiDB-lite"/>
    </source>
</evidence>
<organism evidence="2">
    <name type="scientific">Kitasatospora camelliae</name>
    <dbReference type="NCBI Taxonomy" id="3156397"/>
    <lineage>
        <taxon>Bacteria</taxon>
        <taxon>Bacillati</taxon>
        <taxon>Actinomycetota</taxon>
        <taxon>Actinomycetes</taxon>
        <taxon>Kitasatosporales</taxon>
        <taxon>Streptomycetaceae</taxon>
        <taxon>Kitasatospora</taxon>
    </lineage>
</organism>
<name>A0AAU8JZ83_9ACTN</name>
<gene>
    <name evidence="2" type="ORF">ABWK59_16415</name>
</gene>
<feature type="region of interest" description="Disordered" evidence="1">
    <location>
        <begin position="22"/>
        <end position="72"/>
    </location>
</feature>
<reference evidence="2" key="1">
    <citation type="submission" date="2024-06" db="EMBL/GenBank/DDBJ databases">
        <title>The genome sequences of Kitasatospora sp. strain HUAS MG31.</title>
        <authorList>
            <person name="Mo P."/>
        </authorList>
    </citation>
    <scope>NUCLEOTIDE SEQUENCE</scope>
    <source>
        <strain evidence="2">HUAS MG31</strain>
    </source>
</reference>